<dbReference type="AlphaFoldDB" id="A0A9D7SUW0"/>
<sequence length="583" mass="65816">MDWHLLGRMLKLAMPYKKLLFLCALFAIVLAPLNTAQPYLVNVIVDDYIISPHPEGLIKMCLLFAVILISTGVLQYTFIYITNLLGHSVIRDLRVRVFNKITNLKLSFFDKTPIGNLTTRTINDIETIKTVFSEGVITIVADLLSIIVVLFVMFYTSPLLTLICLSTIPLIIIATWIFKQKVKVSYQKVRTQIARLNAFLQERISGMHVVQIFNAEGQERAKFKEINRDYTRANLDSILYYAIFFPVVEVIAALALGIMVWYGARNVVSGSVTMGQLIAFPLYINMLFRPMRWLADKFNTLQMGLVAGERVFNILDSDEMMADASKPVEFITKAGGEVIFDHVFFAYVDENDVLKDVSFTIPAGHTLAIVGSTGSGKSTIINLLNRFYDIRAGHIRINGTDIRDYDLEDLRKRLAIVLQDVFLFSGTVAENISLRNKSISTERIIEASKTIGAHPFIMALPGEYDFVVSERGGNLSMGQRQLISFVRALVYDPEILILDEATSSIDTETEGIIQYAIEKLIDKRTSIIIAHRLSTIRHADRILVLEKGVVVEYGSHDELLKIKNGKYKKLYDMQFRVAVVNSE</sequence>
<dbReference type="Gene3D" id="3.40.50.300">
    <property type="entry name" value="P-loop containing nucleotide triphosphate hydrolases"/>
    <property type="match status" value="1"/>
</dbReference>
<dbReference type="PANTHER" id="PTHR43394:SF1">
    <property type="entry name" value="ATP-BINDING CASSETTE SUB-FAMILY B MEMBER 10, MITOCHONDRIAL"/>
    <property type="match status" value="1"/>
</dbReference>
<evidence type="ECO:0000256" key="4">
    <source>
        <dbReference type="ARBA" id="ARBA00022741"/>
    </source>
</evidence>
<feature type="transmembrane region" description="Helical" evidence="8">
    <location>
        <begin position="268"/>
        <end position="288"/>
    </location>
</feature>
<keyword evidence="5 11" id="KW-0067">ATP-binding</keyword>
<dbReference type="SUPFAM" id="SSF52540">
    <property type="entry name" value="P-loop containing nucleoside triphosphate hydrolases"/>
    <property type="match status" value="1"/>
</dbReference>
<protein>
    <submittedName>
        <fullName evidence="11">ABC transporter ATP-binding protein</fullName>
    </submittedName>
</protein>
<dbReference type="InterPro" id="IPR003593">
    <property type="entry name" value="AAA+_ATPase"/>
</dbReference>
<accession>A0A9D7SUW0</accession>
<feature type="transmembrane region" description="Helical" evidence="8">
    <location>
        <begin position="131"/>
        <end position="153"/>
    </location>
</feature>
<keyword evidence="4" id="KW-0547">Nucleotide-binding</keyword>
<evidence type="ECO:0000256" key="6">
    <source>
        <dbReference type="ARBA" id="ARBA00022989"/>
    </source>
</evidence>
<evidence type="ECO:0000256" key="3">
    <source>
        <dbReference type="ARBA" id="ARBA00022692"/>
    </source>
</evidence>
<feature type="transmembrane region" description="Helical" evidence="8">
    <location>
        <begin position="238"/>
        <end position="262"/>
    </location>
</feature>
<feature type="domain" description="ABC transporter" evidence="9">
    <location>
        <begin position="338"/>
        <end position="572"/>
    </location>
</feature>
<reference evidence="11 12" key="1">
    <citation type="submission" date="2020-10" db="EMBL/GenBank/DDBJ databases">
        <title>Connecting structure to function with the recovery of over 1000 high-quality activated sludge metagenome-assembled genomes encoding full-length rRNA genes using long-read sequencing.</title>
        <authorList>
            <person name="Singleton C.M."/>
            <person name="Petriglieri F."/>
            <person name="Kristensen J.M."/>
            <person name="Kirkegaard R.H."/>
            <person name="Michaelsen T.Y."/>
            <person name="Andersen M.H."/>
            <person name="Karst S.M."/>
            <person name="Dueholm M.S."/>
            <person name="Nielsen P.H."/>
            <person name="Albertsen M."/>
        </authorList>
    </citation>
    <scope>NUCLEOTIDE SEQUENCE [LARGE SCALE GENOMIC DNA]</scope>
    <source>
        <strain evidence="11">Ribe_18-Q3-R11-54_MAXAC.273</strain>
    </source>
</reference>
<evidence type="ECO:0000256" key="5">
    <source>
        <dbReference type="ARBA" id="ARBA00022840"/>
    </source>
</evidence>
<keyword evidence="7 8" id="KW-0472">Membrane</keyword>
<dbReference type="PROSITE" id="PS50893">
    <property type="entry name" value="ABC_TRANSPORTER_2"/>
    <property type="match status" value="1"/>
</dbReference>
<dbReference type="InterPro" id="IPR011527">
    <property type="entry name" value="ABC1_TM_dom"/>
</dbReference>
<keyword evidence="2" id="KW-0813">Transport</keyword>
<comment type="caution">
    <text evidence="11">The sequence shown here is derived from an EMBL/GenBank/DDBJ whole genome shotgun (WGS) entry which is preliminary data.</text>
</comment>
<dbReference type="Gene3D" id="1.20.1560.10">
    <property type="entry name" value="ABC transporter type 1, transmembrane domain"/>
    <property type="match status" value="1"/>
</dbReference>
<dbReference type="InterPro" id="IPR036640">
    <property type="entry name" value="ABC1_TM_sf"/>
</dbReference>
<evidence type="ECO:0000256" key="1">
    <source>
        <dbReference type="ARBA" id="ARBA00004651"/>
    </source>
</evidence>
<dbReference type="EMBL" id="JADKGY010000022">
    <property type="protein sequence ID" value="MBK9983643.1"/>
    <property type="molecule type" value="Genomic_DNA"/>
</dbReference>
<comment type="subcellular location">
    <subcellularLocation>
        <location evidence="1">Cell membrane</location>
        <topology evidence="1">Multi-pass membrane protein</topology>
    </subcellularLocation>
</comment>
<feature type="transmembrane region" description="Helical" evidence="8">
    <location>
        <begin position="62"/>
        <end position="86"/>
    </location>
</feature>
<dbReference type="InterPro" id="IPR027417">
    <property type="entry name" value="P-loop_NTPase"/>
</dbReference>
<dbReference type="PANTHER" id="PTHR43394">
    <property type="entry name" value="ATP-DEPENDENT PERMEASE MDL1, MITOCHONDRIAL"/>
    <property type="match status" value="1"/>
</dbReference>
<feature type="domain" description="ABC transmembrane type-1" evidence="10">
    <location>
        <begin position="21"/>
        <end position="303"/>
    </location>
</feature>
<dbReference type="GO" id="GO:0016887">
    <property type="term" value="F:ATP hydrolysis activity"/>
    <property type="evidence" value="ECO:0007669"/>
    <property type="project" value="InterPro"/>
</dbReference>
<evidence type="ECO:0000256" key="8">
    <source>
        <dbReference type="SAM" id="Phobius"/>
    </source>
</evidence>
<evidence type="ECO:0000259" key="10">
    <source>
        <dbReference type="PROSITE" id="PS50929"/>
    </source>
</evidence>
<organism evidence="11 12">
    <name type="scientific">Candidatus Opimibacter skivensis</name>
    <dbReference type="NCBI Taxonomy" id="2982028"/>
    <lineage>
        <taxon>Bacteria</taxon>
        <taxon>Pseudomonadati</taxon>
        <taxon>Bacteroidota</taxon>
        <taxon>Saprospiria</taxon>
        <taxon>Saprospirales</taxon>
        <taxon>Saprospiraceae</taxon>
        <taxon>Candidatus Opimibacter</taxon>
    </lineage>
</organism>
<keyword evidence="3 8" id="KW-0812">Transmembrane</keyword>
<dbReference type="GO" id="GO:0005886">
    <property type="term" value="C:plasma membrane"/>
    <property type="evidence" value="ECO:0007669"/>
    <property type="project" value="UniProtKB-SubCell"/>
</dbReference>
<gene>
    <name evidence="11" type="ORF">IPP15_14895</name>
</gene>
<keyword evidence="6 8" id="KW-1133">Transmembrane helix</keyword>
<dbReference type="InterPro" id="IPR039421">
    <property type="entry name" value="Type_1_exporter"/>
</dbReference>
<dbReference type="InterPro" id="IPR003439">
    <property type="entry name" value="ABC_transporter-like_ATP-bd"/>
</dbReference>
<dbReference type="FunFam" id="3.40.50.300:FF:000287">
    <property type="entry name" value="Multidrug ABC transporter ATP-binding protein"/>
    <property type="match status" value="1"/>
</dbReference>
<feature type="transmembrane region" description="Helical" evidence="8">
    <location>
        <begin position="159"/>
        <end position="178"/>
    </location>
</feature>
<dbReference type="CDD" id="cd18544">
    <property type="entry name" value="ABC_6TM_TmrA_like"/>
    <property type="match status" value="1"/>
</dbReference>
<dbReference type="GO" id="GO:0015421">
    <property type="term" value="F:ABC-type oligopeptide transporter activity"/>
    <property type="evidence" value="ECO:0007669"/>
    <property type="project" value="TreeGrafter"/>
</dbReference>
<dbReference type="Pfam" id="PF00005">
    <property type="entry name" value="ABC_tran"/>
    <property type="match status" value="1"/>
</dbReference>
<dbReference type="Pfam" id="PF00664">
    <property type="entry name" value="ABC_membrane"/>
    <property type="match status" value="1"/>
</dbReference>
<dbReference type="SUPFAM" id="SSF90123">
    <property type="entry name" value="ABC transporter transmembrane region"/>
    <property type="match status" value="1"/>
</dbReference>
<evidence type="ECO:0000259" key="9">
    <source>
        <dbReference type="PROSITE" id="PS50893"/>
    </source>
</evidence>
<evidence type="ECO:0000256" key="7">
    <source>
        <dbReference type="ARBA" id="ARBA00023136"/>
    </source>
</evidence>
<dbReference type="SMART" id="SM00382">
    <property type="entry name" value="AAA"/>
    <property type="match status" value="1"/>
</dbReference>
<evidence type="ECO:0000313" key="12">
    <source>
        <dbReference type="Proteomes" id="UP000808337"/>
    </source>
</evidence>
<name>A0A9D7SUW0_9BACT</name>
<dbReference type="PROSITE" id="PS50929">
    <property type="entry name" value="ABC_TM1F"/>
    <property type="match status" value="1"/>
</dbReference>
<dbReference type="Proteomes" id="UP000808337">
    <property type="component" value="Unassembled WGS sequence"/>
</dbReference>
<evidence type="ECO:0000256" key="2">
    <source>
        <dbReference type="ARBA" id="ARBA00022448"/>
    </source>
</evidence>
<evidence type="ECO:0000313" key="11">
    <source>
        <dbReference type="EMBL" id="MBK9983643.1"/>
    </source>
</evidence>
<dbReference type="GO" id="GO:0005524">
    <property type="term" value="F:ATP binding"/>
    <property type="evidence" value="ECO:0007669"/>
    <property type="project" value="UniProtKB-KW"/>
</dbReference>
<proteinExistence type="predicted"/>